<reference evidence="2" key="1">
    <citation type="submission" date="2022-04" db="EMBL/GenBank/DDBJ databases">
        <title>Hymenobacter sp. isolated from the air.</title>
        <authorList>
            <person name="Won M."/>
            <person name="Lee C.-M."/>
            <person name="Woen H.-Y."/>
            <person name="Kwon S.-W."/>
        </authorList>
    </citation>
    <scope>NUCLEOTIDE SEQUENCE</scope>
    <source>
        <strain evidence="2">5420S-77</strain>
    </source>
</reference>
<keyword evidence="1" id="KW-1133">Transmembrane helix</keyword>
<dbReference type="InterPro" id="IPR017853">
    <property type="entry name" value="GH"/>
</dbReference>
<keyword evidence="3" id="KW-1185">Reference proteome</keyword>
<feature type="transmembrane region" description="Helical" evidence="1">
    <location>
        <begin position="6"/>
        <end position="26"/>
    </location>
</feature>
<gene>
    <name evidence="2" type="ORF">MUN86_15330</name>
</gene>
<evidence type="ECO:0000313" key="2">
    <source>
        <dbReference type="EMBL" id="UOQ64929.1"/>
    </source>
</evidence>
<keyword evidence="1" id="KW-0472">Membrane</keyword>
<keyword evidence="1" id="KW-0812">Transmembrane</keyword>
<evidence type="ECO:0000256" key="1">
    <source>
        <dbReference type="SAM" id="Phobius"/>
    </source>
</evidence>
<dbReference type="Gene3D" id="3.20.20.80">
    <property type="entry name" value="Glycosidases"/>
    <property type="match status" value="1"/>
</dbReference>
<proteinExistence type="predicted"/>
<organism evidence="2 3">
    <name type="scientific">Hymenobacter volaticus</name>
    <dbReference type="NCBI Taxonomy" id="2932254"/>
    <lineage>
        <taxon>Bacteria</taxon>
        <taxon>Pseudomonadati</taxon>
        <taxon>Bacteroidota</taxon>
        <taxon>Cytophagia</taxon>
        <taxon>Cytophagales</taxon>
        <taxon>Hymenobacteraceae</taxon>
        <taxon>Hymenobacter</taxon>
    </lineage>
</organism>
<name>A0ABY4G2X4_9BACT</name>
<dbReference type="Proteomes" id="UP000830401">
    <property type="component" value="Chromosome"/>
</dbReference>
<protein>
    <submittedName>
        <fullName evidence="2">Uncharacterized protein</fullName>
    </submittedName>
</protein>
<dbReference type="EMBL" id="CP095061">
    <property type="protein sequence ID" value="UOQ64929.1"/>
    <property type="molecule type" value="Genomic_DNA"/>
</dbReference>
<evidence type="ECO:0000313" key="3">
    <source>
        <dbReference type="Proteomes" id="UP000830401"/>
    </source>
</evidence>
<dbReference type="SUPFAM" id="SSF51445">
    <property type="entry name" value="(Trans)glycosidases"/>
    <property type="match status" value="1"/>
</dbReference>
<sequence length="201" mass="22759">MNNRIAFYILIIFFLVLSVVIGFKYFKSSSIRNVANTESKSEFAEPVIGIYTRNGNSSIEDANNFQHFAINITEQTSDEVIQQALASLSSTKSNLITIKTLGSNQENILQKFVDGNFDAKVKTICNSLTEAKQPVYLRWNPEMEVPVTLYPWQFQSSALYSEAFRRFAKLSKQLLPNAKVVWGQQATQEQKNTGRAMTLLI</sequence>
<dbReference type="RefSeq" id="WP_245118939.1">
    <property type="nucleotide sequence ID" value="NZ_CP095061.1"/>
</dbReference>
<accession>A0ABY4G2X4</accession>